<feature type="chain" id="PRO_5046594054" evidence="2">
    <location>
        <begin position="21"/>
        <end position="580"/>
    </location>
</feature>
<evidence type="ECO:0000313" key="5">
    <source>
        <dbReference type="Proteomes" id="UP001589605"/>
    </source>
</evidence>
<dbReference type="NCBIfam" id="TIGR04183">
    <property type="entry name" value="Por_Secre_tail"/>
    <property type="match status" value="1"/>
</dbReference>
<gene>
    <name evidence="4" type="ORF">ACFFVB_00065</name>
</gene>
<protein>
    <submittedName>
        <fullName evidence="4">T9SS type A sorting domain-containing protein</fullName>
    </submittedName>
</protein>
<dbReference type="Pfam" id="PF18962">
    <property type="entry name" value="Por_Secre_tail"/>
    <property type="match status" value="1"/>
</dbReference>
<dbReference type="InterPro" id="IPR026444">
    <property type="entry name" value="Secre_tail"/>
</dbReference>
<sequence>MKKIYYLILLSLTFSTLGYSQDLIYNEDPVSSGGYDGWKDGRVPGNTAGTSRNRNIIIEKGHVVFPEKTRCYDLTILEDGSATILPGTWVYLEHEEISEGVFDTTIGNLVINGNLTITSNSTQYGAIYVEGTSTGQLTYDLYVKPGPVSQFISSPVQGETFGDLASSNPNIYSPYGTTVKRIGEWDKSTGTYVEWDTAINSGKVFTSGVGYFAATSSTNNILSFTGTNITEDFNLPVTHTPTTYASQWNLIGNPFACYIRVRTIVRNNFDKLQPGKSGAYADNGTYWTVYNELSDFKIPPGQGFYFAVLEDTTIYFNQGMRSVAGDTGGDDFITGRGDIEEEEEEAVPYISLNLSTGTEEKHYTHIYFTDEASLGLDERFDTTIFGSNASGFTMYTQLAESETDSNYKLGIQAIPTTALENAGTAIPLGIQAPKGQQITIDIKENILDSNAIVYLEDTKTNTWTALKDKAYTFTTEEQLTGLGRFVVHVTNEARLSIDDSSILETLQFISGSNSINIKGLLEKNTKLSVFDMQGRLINSTTISNTVNEHQINSSNYGSGIYIVKVKTPAGKNIAKRVILK</sequence>
<dbReference type="EMBL" id="JBHMEZ010000001">
    <property type="protein sequence ID" value="MFB9051459.1"/>
    <property type="molecule type" value="Genomic_DNA"/>
</dbReference>
<evidence type="ECO:0000256" key="2">
    <source>
        <dbReference type="SAM" id="SignalP"/>
    </source>
</evidence>
<reference evidence="4 5" key="1">
    <citation type="submission" date="2024-09" db="EMBL/GenBank/DDBJ databases">
        <authorList>
            <person name="Sun Q."/>
            <person name="Mori K."/>
        </authorList>
    </citation>
    <scope>NUCLEOTIDE SEQUENCE [LARGE SCALE GENOMIC DNA]</scope>
    <source>
        <strain evidence="4 5">CECT 8286</strain>
    </source>
</reference>
<feature type="signal peptide" evidence="2">
    <location>
        <begin position="1"/>
        <end position="20"/>
    </location>
</feature>
<dbReference type="Proteomes" id="UP001589605">
    <property type="component" value="Unassembled WGS sequence"/>
</dbReference>
<evidence type="ECO:0000259" key="3">
    <source>
        <dbReference type="Pfam" id="PF18962"/>
    </source>
</evidence>
<evidence type="ECO:0000313" key="4">
    <source>
        <dbReference type="EMBL" id="MFB9051459.1"/>
    </source>
</evidence>
<keyword evidence="1 2" id="KW-0732">Signal</keyword>
<feature type="domain" description="Secretion system C-terminal sorting" evidence="3">
    <location>
        <begin position="513"/>
        <end position="578"/>
    </location>
</feature>
<name>A0ABV5EW99_9FLAO</name>
<keyword evidence="5" id="KW-1185">Reference proteome</keyword>
<evidence type="ECO:0000256" key="1">
    <source>
        <dbReference type="ARBA" id="ARBA00022729"/>
    </source>
</evidence>
<comment type="caution">
    <text evidence="4">The sequence shown here is derived from an EMBL/GenBank/DDBJ whole genome shotgun (WGS) entry which is preliminary data.</text>
</comment>
<dbReference type="RefSeq" id="WP_382379899.1">
    <property type="nucleotide sequence ID" value="NZ_JBHMEZ010000001.1"/>
</dbReference>
<organism evidence="4 5">
    <name type="scientific">Formosa undariae</name>
    <dbReference type="NCBI Taxonomy" id="1325436"/>
    <lineage>
        <taxon>Bacteria</taxon>
        <taxon>Pseudomonadati</taxon>
        <taxon>Bacteroidota</taxon>
        <taxon>Flavobacteriia</taxon>
        <taxon>Flavobacteriales</taxon>
        <taxon>Flavobacteriaceae</taxon>
        <taxon>Formosa</taxon>
    </lineage>
</organism>
<proteinExistence type="predicted"/>
<accession>A0ABV5EW99</accession>